<evidence type="ECO:0000313" key="1">
    <source>
        <dbReference type="EMBL" id="PLB39492.1"/>
    </source>
</evidence>
<dbReference type="AlphaFoldDB" id="A0A2I2FFT3"/>
<gene>
    <name evidence="1" type="ORF">BDW47DRAFT_13191</name>
</gene>
<dbReference type="GeneID" id="36524581"/>
<protein>
    <submittedName>
        <fullName evidence="1">Uncharacterized protein</fullName>
    </submittedName>
</protein>
<dbReference type="EMBL" id="KZ559129">
    <property type="protein sequence ID" value="PLB39492.1"/>
    <property type="molecule type" value="Genomic_DNA"/>
</dbReference>
<name>A0A2I2FFT3_ASPCN</name>
<dbReference type="RefSeq" id="XP_024673504.1">
    <property type="nucleotide sequence ID" value="XM_024817421.1"/>
</dbReference>
<organism evidence="1 2">
    <name type="scientific">Aspergillus candidus</name>
    <dbReference type="NCBI Taxonomy" id="41067"/>
    <lineage>
        <taxon>Eukaryota</taxon>
        <taxon>Fungi</taxon>
        <taxon>Dikarya</taxon>
        <taxon>Ascomycota</taxon>
        <taxon>Pezizomycotina</taxon>
        <taxon>Eurotiomycetes</taxon>
        <taxon>Eurotiomycetidae</taxon>
        <taxon>Eurotiales</taxon>
        <taxon>Aspergillaceae</taxon>
        <taxon>Aspergillus</taxon>
        <taxon>Aspergillus subgen. Circumdati</taxon>
    </lineage>
</organism>
<evidence type="ECO:0000313" key="2">
    <source>
        <dbReference type="Proteomes" id="UP000234585"/>
    </source>
</evidence>
<dbReference type="Proteomes" id="UP000234585">
    <property type="component" value="Unassembled WGS sequence"/>
</dbReference>
<reference evidence="1 2" key="1">
    <citation type="submission" date="2017-12" db="EMBL/GenBank/DDBJ databases">
        <authorList>
            <consortium name="DOE Joint Genome Institute"/>
            <person name="Haridas S."/>
            <person name="Kjaerbolling I."/>
            <person name="Vesth T.C."/>
            <person name="Frisvad J.C."/>
            <person name="Nybo J.L."/>
            <person name="Theobald S."/>
            <person name="Kuo A."/>
            <person name="Bowyer P."/>
            <person name="Matsuda Y."/>
            <person name="Mondo S."/>
            <person name="Lyhne E.K."/>
            <person name="Kogle M.E."/>
            <person name="Clum A."/>
            <person name="Lipzen A."/>
            <person name="Salamov A."/>
            <person name="Ngan C.Y."/>
            <person name="Daum C."/>
            <person name="Chiniquy J."/>
            <person name="Barry K."/>
            <person name="LaButti K."/>
            <person name="Simmons B.A."/>
            <person name="Magnuson J.K."/>
            <person name="Mortensen U.H."/>
            <person name="Larsen T.O."/>
            <person name="Grigoriev I.V."/>
            <person name="Baker S.E."/>
            <person name="Andersen M.R."/>
            <person name="Nordberg H.P."/>
            <person name="Cantor M.N."/>
            <person name="Hua S.X."/>
        </authorList>
    </citation>
    <scope>NUCLEOTIDE SEQUENCE [LARGE SCALE GENOMIC DNA]</scope>
    <source>
        <strain evidence="1 2">CBS 102.13</strain>
    </source>
</reference>
<proteinExistence type="predicted"/>
<accession>A0A2I2FFT3</accession>
<keyword evidence="2" id="KW-1185">Reference proteome</keyword>
<sequence>MTNRACGLRRGGQSSAPPALCSSLFILQTVFHPNIIRLLLDVSFLHFSDHVHSYSLLFFSSSSSVVVCLSLLHSITTVLISPPHGVSG</sequence>